<feature type="transmembrane region" description="Helical" evidence="3">
    <location>
        <begin position="119"/>
        <end position="139"/>
    </location>
</feature>
<reference evidence="5" key="1">
    <citation type="submission" date="2016-06" db="EMBL/GenBank/DDBJ databases">
        <title>Draft genome of Moraxella osloensis CCUG 67237.</title>
        <authorList>
            <person name="Salva-Serra F."/>
            <person name="Engstrom-Jakobsson H."/>
            <person name="Thorell K."/>
            <person name="Gonzales-Siles L."/>
            <person name="Karlsson R."/>
            <person name="Boulund F."/>
            <person name="Engstrand L."/>
            <person name="Kristiansson E."/>
            <person name="Moore E."/>
        </authorList>
    </citation>
    <scope>NUCLEOTIDE SEQUENCE [LARGE SCALE GENOMIC DNA]</scope>
    <source>
        <strain evidence="5">CCUG 67237</strain>
    </source>
</reference>
<comment type="caution">
    <text evidence="5">The sequence shown here is derived from an EMBL/GenBank/DDBJ whole genome shotgun (WGS) entry which is preliminary data.</text>
</comment>
<proteinExistence type="predicted"/>
<dbReference type="EC" id="2.7.7.65" evidence="1"/>
<dbReference type="InterPro" id="IPR050469">
    <property type="entry name" value="Diguanylate_Cyclase"/>
</dbReference>
<dbReference type="SUPFAM" id="SSF55073">
    <property type="entry name" value="Nucleotide cyclase"/>
    <property type="match status" value="1"/>
</dbReference>
<evidence type="ECO:0000256" key="3">
    <source>
        <dbReference type="SAM" id="Phobius"/>
    </source>
</evidence>
<feature type="transmembrane region" description="Helical" evidence="3">
    <location>
        <begin position="39"/>
        <end position="63"/>
    </location>
</feature>
<dbReference type="GO" id="GO:1902201">
    <property type="term" value="P:negative regulation of bacterial-type flagellum-dependent cell motility"/>
    <property type="evidence" value="ECO:0007669"/>
    <property type="project" value="TreeGrafter"/>
</dbReference>
<name>A0AA91J9N9_FAUOS</name>
<evidence type="ECO:0000313" key="5">
    <source>
        <dbReference type="EMBL" id="OBX63564.1"/>
    </source>
</evidence>
<sequence length="456" mass="52526">MTQTALPSFKEQLQQTLKFFSFKPSLYINSPRVNDTNKFMLFIILALVETFFHLIWYATVLVITSPIDIFAFAQTFNQIFNRSLMIKITYLGLAMVLFCGYSLWVITRMPEQSRLWREYQIFFVIIYLIYENLFIVWIGNNSALEGVMLISATGLGMVLLRWRLVWVSFVSCIVALFIFNISNSMNWWQLLPRLYPSLAARSHWLWGLSFSFLVTAKATVTLYCILQGMKVMSVQRRKIYDLLEADALTNIANRRTIYSFLSYLWQRKSDWNTLSVIYIDLDKFKHINDEYGHDAGDATLICTANTLKNFLPTGTMFGRMGGEEFCIILPNTGIEQAADMAEQLRQAFEKQVVRYGIFDTEIQFTASLGIASVYQNHGGDSDRAVDNRGFIEYMREYMHSLPTMPALPPALEQIIKFSDLAMQQAKANGRNCVVKGQRSMLFIDDAKQSAFMTQPL</sequence>
<accession>A0AA91J9N9</accession>
<dbReference type="GO" id="GO:0052621">
    <property type="term" value="F:diguanylate cyclase activity"/>
    <property type="evidence" value="ECO:0007669"/>
    <property type="project" value="UniProtKB-EC"/>
</dbReference>
<dbReference type="NCBIfam" id="TIGR00254">
    <property type="entry name" value="GGDEF"/>
    <property type="match status" value="1"/>
</dbReference>
<dbReference type="GO" id="GO:0005886">
    <property type="term" value="C:plasma membrane"/>
    <property type="evidence" value="ECO:0007669"/>
    <property type="project" value="TreeGrafter"/>
</dbReference>
<feature type="transmembrane region" description="Helical" evidence="3">
    <location>
        <begin position="203"/>
        <end position="226"/>
    </location>
</feature>
<keyword evidence="3" id="KW-0472">Membrane</keyword>
<keyword evidence="3" id="KW-0812">Transmembrane</keyword>
<dbReference type="InterPro" id="IPR029787">
    <property type="entry name" value="Nucleotide_cyclase"/>
</dbReference>
<dbReference type="EMBL" id="LZMT01000023">
    <property type="protein sequence ID" value="OBX63564.1"/>
    <property type="molecule type" value="Genomic_DNA"/>
</dbReference>
<dbReference type="InterPro" id="IPR043128">
    <property type="entry name" value="Rev_trsase/Diguanyl_cyclase"/>
</dbReference>
<dbReference type="SMART" id="SM00267">
    <property type="entry name" value="GGDEF"/>
    <property type="match status" value="1"/>
</dbReference>
<comment type="catalytic activity">
    <reaction evidence="2">
        <text>2 GTP = 3',3'-c-di-GMP + 2 diphosphate</text>
        <dbReference type="Rhea" id="RHEA:24898"/>
        <dbReference type="ChEBI" id="CHEBI:33019"/>
        <dbReference type="ChEBI" id="CHEBI:37565"/>
        <dbReference type="ChEBI" id="CHEBI:58805"/>
        <dbReference type="EC" id="2.7.7.65"/>
    </reaction>
</comment>
<evidence type="ECO:0000256" key="2">
    <source>
        <dbReference type="ARBA" id="ARBA00034247"/>
    </source>
</evidence>
<protein>
    <recommendedName>
        <fullName evidence="1">diguanylate cyclase</fullName>
        <ecNumber evidence="1">2.7.7.65</ecNumber>
    </recommendedName>
</protein>
<dbReference type="CDD" id="cd01949">
    <property type="entry name" value="GGDEF"/>
    <property type="match status" value="1"/>
</dbReference>
<dbReference type="PANTHER" id="PTHR45138:SF9">
    <property type="entry name" value="DIGUANYLATE CYCLASE DGCM-RELATED"/>
    <property type="match status" value="1"/>
</dbReference>
<dbReference type="InterPro" id="IPR000160">
    <property type="entry name" value="GGDEF_dom"/>
</dbReference>
<feature type="domain" description="GGDEF" evidence="4">
    <location>
        <begin position="272"/>
        <end position="438"/>
    </location>
</feature>
<evidence type="ECO:0000256" key="1">
    <source>
        <dbReference type="ARBA" id="ARBA00012528"/>
    </source>
</evidence>
<dbReference type="Pfam" id="PF00990">
    <property type="entry name" value="GGDEF"/>
    <property type="match status" value="1"/>
</dbReference>
<feature type="transmembrane region" description="Helical" evidence="3">
    <location>
        <begin position="84"/>
        <end position="107"/>
    </location>
</feature>
<gene>
    <name evidence="5" type="ORF">A9299_00720</name>
</gene>
<keyword evidence="3" id="KW-1133">Transmembrane helix</keyword>
<dbReference type="PANTHER" id="PTHR45138">
    <property type="entry name" value="REGULATORY COMPONENTS OF SENSORY TRANSDUCTION SYSTEM"/>
    <property type="match status" value="1"/>
</dbReference>
<dbReference type="AlphaFoldDB" id="A0AA91J9N9"/>
<evidence type="ECO:0000259" key="4">
    <source>
        <dbReference type="PROSITE" id="PS50887"/>
    </source>
</evidence>
<dbReference type="Gene3D" id="3.30.70.270">
    <property type="match status" value="1"/>
</dbReference>
<feature type="transmembrane region" description="Helical" evidence="3">
    <location>
        <begin position="160"/>
        <end position="183"/>
    </location>
</feature>
<dbReference type="PROSITE" id="PS50887">
    <property type="entry name" value="GGDEF"/>
    <property type="match status" value="1"/>
</dbReference>
<organism evidence="5">
    <name type="scientific">Faucicola osloensis</name>
    <name type="common">Moraxella osloensis</name>
    <dbReference type="NCBI Taxonomy" id="34062"/>
    <lineage>
        <taxon>Bacteria</taxon>
        <taxon>Pseudomonadati</taxon>
        <taxon>Pseudomonadota</taxon>
        <taxon>Gammaproteobacteria</taxon>
        <taxon>Moraxellales</taxon>
        <taxon>Moraxellaceae</taxon>
        <taxon>Faucicola</taxon>
    </lineage>
</organism>
<dbReference type="GO" id="GO:0043709">
    <property type="term" value="P:cell adhesion involved in single-species biofilm formation"/>
    <property type="evidence" value="ECO:0007669"/>
    <property type="project" value="TreeGrafter"/>
</dbReference>